<dbReference type="RefSeq" id="WP_258798520.1">
    <property type="nucleotide sequence ID" value="NZ_JANTHX010000007.1"/>
</dbReference>
<evidence type="ECO:0000313" key="2">
    <source>
        <dbReference type="Proteomes" id="UP001205337"/>
    </source>
</evidence>
<comment type="caution">
    <text evidence="1">The sequence shown here is derived from an EMBL/GenBank/DDBJ whole genome shotgun (WGS) entry which is preliminary data.</text>
</comment>
<dbReference type="InterPro" id="IPR007739">
    <property type="entry name" value="RgpF"/>
</dbReference>
<accession>A0ABT1ZFK6</accession>
<reference evidence="1 2" key="1">
    <citation type="submission" date="2022-08" db="EMBL/GenBank/DDBJ databases">
        <authorList>
            <person name="Li F."/>
        </authorList>
    </citation>
    <scope>NUCLEOTIDE SEQUENCE [LARGE SCALE GENOMIC DNA]</scope>
    <source>
        <strain evidence="1 2">10F1B-8-1</strain>
    </source>
</reference>
<dbReference type="EMBL" id="JANTHX010000007">
    <property type="protein sequence ID" value="MCS0499474.1"/>
    <property type="molecule type" value="Genomic_DNA"/>
</dbReference>
<evidence type="ECO:0000313" key="1">
    <source>
        <dbReference type="EMBL" id="MCS0499474.1"/>
    </source>
</evidence>
<dbReference type="Proteomes" id="UP001205337">
    <property type="component" value="Unassembled WGS sequence"/>
</dbReference>
<name>A0ABT1ZFK6_9MICO</name>
<sequence>MTEQLTNSTMRRAVLYLFYDERGTVDDYIPYKLRALRPFAERISVVVNGLLDDAGRSALEEVADDIWVRPNEGFDVGGFQEGLRRLGDEVEAYDELILMNYTWFGPVRPFAPLFERMDAAQLDFWGLTDHGPVTPHPYLGKGTMPAHLQSHWLAVRRPMLASDAWRRYWDEMPPIRSYADSIHHHESRFTEYFHEAGFSGIAAYPYQDYAPLEHPAFEAASQLLDDGCPALKRRPLFHDPLYLDRMGLIGRWLVESAASEGYPMRFIWQSMAQTAAPRTLYTNAAMMEILPEQISDWDPASPPRIVAILHIFYPDMTDGLLDRLALVTPGVDLVVTTADEQKADAIRATIARRADPAIRRSEVRVVESNRGRDQSAFYVTCRDVLRGGDYDLVIKLHSKLSPQDGPNRGEFFRRQQWDNLLPTREYAENVIGMFQREPGLGVVYPPMIHIGFPTMGNAWFTNRDSARRIAARLGIHTPLEEGSPLAPFGGMFIARPEALALLAGEEWSFDEYPQEGEYGDGTLSHVQERIVSHAAAELGYHTRTIANREYAAISHTMLEYKLDETVRGVSGDAYAQVHALRPFTKLAGVSRRAIVSYYLHLYHPRLVGAARRILRRGTAT</sequence>
<proteinExistence type="predicted"/>
<protein>
    <submittedName>
        <fullName evidence="1">Rhamnan synthesis F family protein</fullName>
    </submittedName>
</protein>
<gene>
    <name evidence="1" type="ORF">NUH29_07915</name>
</gene>
<dbReference type="Pfam" id="PF05045">
    <property type="entry name" value="RgpF"/>
    <property type="match status" value="1"/>
</dbReference>
<organism evidence="1 2">
    <name type="scientific">Protaetiibacter mangrovi</name>
    <dbReference type="NCBI Taxonomy" id="2970926"/>
    <lineage>
        <taxon>Bacteria</taxon>
        <taxon>Bacillati</taxon>
        <taxon>Actinomycetota</taxon>
        <taxon>Actinomycetes</taxon>
        <taxon>Micrococcales</taxon>
        <taxon>Microbacteriaceae</taxon>
        <taxon>Protaetiibacter</taxon>
    </lineage>
</organism>
<keyword evidence="2" id="KW-1185">Reference proteome</keyword>